<evidence type="ECO:0000256" key="10">
    <source>
        <dbReference type="ARBA" id="ARBA00023136"/>
    </source>
</evidence>
<dbReference type="NCBIfam" id="TIGR00739">
    <property type="entry name" value="yajC"/>
    <property type="match status" value="1"/>
</dbReference>
<gene>
    <name evidence="12" type="primary">yajC</name>
    <name evidence="12" type="ORF">EXM22_05240</name>
</gene>
<evidence type="ECO:0000256" key="6">
    <source>
        <dbReference type="ARBA" id="ARBA00022692"/>
    </source>
</evidence>
<dbReference type="SMART" id="SM01323">
    <property type="entry name" value="YajC"/>
    <property type="match status" value="1"/>
</dbReference>
<dbReference type="GO" id="GO:0005886">
    <property type="term" value="C:plasma membrane"/>
    <property type="evidence" value="ECO:0007669"/>
    <property type="project" value="UniProtKB-SubCell"/>
</dbReference>
<keyword evidence="7" id="KW-0653">Protein transport</keyword>
<keyword evidence="6 11" id="KW-0812">Transmembrane</keyword>
<dbReference type="EMBL" id="CP036150">
    <property type="protein sequence ID" value="QEN07422.1"/>
    <property type="molecule type" value="Genomic_DNA"/>
</dbReference>
<dbReference type="AlphaFoldDB" id="A0A5C1QMN8"/>
<evidence type="ECO:0000256" key="11">
    <source>
        <dbReference type="SAM" id="Phobius"/>
    </source>
</evidence>
<keyword evidence="5" id="KW-1003">Cell membrane</keyword>
<feature type="transmembrane region" description="Helical" evidence="11">
    <location>
        <begin position="20"/>
        <end position="43"/>
    </location>
</feature>
<accession>A0A5C1QMN8</accession>
<dbReference type="Pfam" id="PF02699">
    <property type="entry name" value="YajC"/>
    <property type="match status" value="1"/>
</dbReference>
<comment type="similarity">
    <text evidence="2">Belongs to the YajC family.</text>
</comment>
<comment type="subcellular location">
    <subcellularLocation>
        <location evidence="1">Cell membrane</location>
        <topology evidence="1">Single-pass membrane protein</topology>
    </subcellularLocation>
</comment>
<dbReference type="PANTHER" id="PTHR33909">
    <property type="entry name" value="SEC TRANSLOCON ACCESSORY COMPLEX SUBUNIT YAJC"/>
    <property type="match status" value="1"/>
</dbReference>
<dbReference type="OrthoDB" id="9800132at2"/>
<organism evidence="12 13">
    <name type="scientific">Oceanispirochaeta crateris</name>
    <dbReference type="NCBI Taxonomy" id="2518645"/>
    <lineage>
        <taxon>Bacteria</taxon>
        <taxon>Pseudomonadati</taxon>
        <taxon>Spirochaetota</taxon>
        <taxon>Spirochaetia</taxon>
        <taxon>Spirochaetales</taxon>
        <taxon>Spirochaetaceae</taxon>
        <taxon>Oceanispirochaeta</taxon>
    </lineage>
</organism>
<sequence>MDNFRLALLMGMPAGGSSGSTGGSMTTSLVTFALVIGIFYFLIIRPQNKKQKETKNMIEAVKKNDKIITIGGIRGTVHAVKEETVIIKVDDECKLEINKSAISTVLNAVAEPKNEKGKKDSKKAIEEEKK</sequence>
<evidence type="ECO:0000256" key="2">
    <source>
        <dbReference type="ARBA" id="ARBA00006742"/>
    </source>
</evidence>
<evidence type="ECO:0000256" key="8">
    <source>
        <dbReference type="ARBA" id="ARBA00022989"/>
    </source>
</evidence>
<dbReference type="PRINTS" id="PR01853">
    <property type="entry name" value="YAJCTRNLCASE"/>
</dbReference>
<keyword evidence="8 11" id="KW-1133">Transmembrane helix</keyword>
<evidence type="ECO:0000256" key="3">
    <source>
        <dbReference type="ARBA" id="ARBA00014962"/>
    </source>
</evidence>
<dbReference type="Proteomes" id="UP000324209">
    <property type="component" value="Chromosome"/>
</dbReference>
<dbReference type="KEGG" id="ock:EXM22_05240"/>
<evidence type="ECO:0000313" key="13">
    <source>
        <dbReference type="Proteomes" id="UP000324209"/>
    </source>
</evidence>
<reference evidence="12 13" key="1">
    <citation type="submission" date="2019-02" db="EMBL/GenBank/DDBJ databases">
        <title>Complete Genome Sequence and Methylome Analysis of free living Spirochaetas.</title>
        <authorList>
            <person name="Fomenkov A."/>
            <person name="Dubinina G."/>
            <person name="Leshcheva N."/>
            <person name="Mikheeva N."/>
            <person name="Grabovich M."/>
            <person name="Vincze T."/>
            <person name="Roberts R.J."/>
        </authorList>
    </citation>
    <scope>NUCLEOTIDE SEQUENCE [LARGE SCALE GENOMIC DNA]</scope>
    <source>
        <strain evidence="12 13">K2</strain>
    </source>
</reference>
<keyword evidence="10 11" id="KW-0472">Membrane</keyword>
<evidence type="ECO:0000256" key="5">
    <source>
        <dbReference type="ARBA" id="ARBA00022475"/>
    </source>
</evidence>
<protein>
    <recommendedName>
        <fullName evidence="3">Sec translocon accessory complex subunit YajC</fullName>
    </recommendedName>
</protein>
<dbReference type="InterPro" id="IPR003849">
    <property type="entry name" value="Preprotein_translocase_YajC"/>
</dbReference>
<evidence type="ECO:0000256" key="1">
    <source>
        <dbReference type="ARBA" id="ARBA00004162"/>
    </source>
</evidence>
<keyword evidence="4" id="KW-0813">Transport</keyword>
<evidence type="ECO:0000256" key="7">
    <source>
        <dbReference type="ARBA" id="ARBA00022927"/>
    </source>
</evidence>
<evidence type="ECO:0000256" key="4">
    <source>
        <dbReference type="ARBA" id="ARBA00022448"/>
    </source>
</evidence>
<keyword evidence="13" id="KW-1185">Reference proteome</keyword>
<keyword evidence="9" id="KW-0811">Translocation</keyword>
<dbReference type="RefSeq" id="WP_149485502.1">
    <property type="nucleotide sequence ID" value="NZ_CP036150.1"/>
</dbReference>
<dbReference type="PANTHER" id="PTHR33909:SF1">
    <property type="entry name" value="SEC TRANSLOCON ACCESSORY COMPLEX SUBUNIT YAJC"/>
    <property type="match status" value="1"/>
</dbReference>
<evidence type="ECO:0000313" key="12">
    <source>
        <dbReference type="EMBL" id="QEN07422.1"/>
    </source>
</evidence>
<evidence type="ECO:0000256" key="9">
    <source>
        <dbReference type="ARBA" id="ARBA00023010"/>
    </source>
</evidence>
<name>A0A5C1QMN8_9SPIO</name>
<dbReference type="GO" id="GO:0015031">
    <property type="term" value="P:protein transport"/>
    <property type="evidence" value="ECO:0007669"/>
    <property type="project" value="UniProtKB-KW"/>
</dbReference>
<proteinExistence type="inferred from homology"/>